<sequence>MADSSPFPLQGGDLDYPALCQTLWDWKLCEGSHEEPGATDCVCRWKIMVATGRLRLFLHIFYRNLTAAYVPDFFGPDDQALRTHKDLRDIILLLRENGATLGRDECMDLYFSSRAGSQECLVPRSDQIRAFALAARLMTMTEIESADGDDAYVYVGGGDERGQRLLPPVSWPPDKSLLAAVSDAFPTQNHPSLQDGDAYARVIRSNLTALNLKRVAGLRIEATTNLHDHLKLNQVDGTVQVFHCVNFLREHLLSARPISTETEPPPCLPRLLALETLHTIQLLFPQEERSQALLRNLVSKHGFDRDCLTFGMAPYEQAGGDERRQAQRFPVWGSRLMDLYDEIENPKPRSPFDTWVERRSKSRHVMLATVAGVMTAVVLGLLGLCVSIFQAWIAWQDWKGRRGE</sequence>
<evidence type="ECO:0000256" key="1">
    <source>
        <dbReference type="SAM" id="Phobius"/>
    </source>
</evidence>
<keyword evidence="1" id="KW-0472">Membrane</keyword>
<name>A0AA40A152_9PEZI</name>
<proteinExistence type="predicted"/>
<organism evidence="2 3">
    <name type="scientific">Lasiosphaeris hirsuta</name>
    <dbReference type="NCBI Taxonomy" id="260670"/>
    <lineage>
        <taxon>Eukaryota</taxon>
        <taxon>Fungi</taxon>
        <taxon>Dikarya</taxon>
        <taxon>Ascomycota</taxon>
        <taxon>Pezizomycotina</taxon>
        <taxon>Sordariomycetes</taxon>
        <taxon>Sordariomycetidae</taxon>
        <taxon>Sordariales</taxon>
        <taxon>Lasiosphaeriaceae</taxon>
        <taxon>Lasiosphaeris</taxon>
    </lineage>
</organism>
<keyword evidence="1" id="KW-0812">Transmembrane</keyword>
<evidence type="ECO:0000313" key="3">
    <source>
        <dbReference type="Proteomes" id="UP001172102"/>
    </source>
</evidence>
<dbReference type="Proteomes" id="UP001172102">
    <property type="component" value="Unassembled WGS sequence"/>
</dbReference>
<comment type="caution">
    <text evidence="2">The sequence shown here is derived from an EMBL/GenBank/DDBJ whole genome shotgun (WGS) entry which is preliminary data.</text>
</comment>
<gene>
    <name evidence="2" type="ORF">B0H67DRAFT_494348</name>
</gene>
<keyword evidence="1" id="KW-1133">Transmembrane helix</keyword>
<evidence type="ECO:0000313" key="2">
    <source>
        <dbReference type="EMBL" id="KAK0707381.1"/>
    </source>
</evidence>
<keyword evidence="3" id="KW-1185">Reference proteome</keyword>
<protein>
    <submittedName>
        <fullName evidence="2">Uncharacterized protein</fullName>
    </submittedName>
</protein>
<dbReference type="AlphaFoldDB" id="A0AA40A152"/>
<dbReference type="EMBL" id="JAUKUA010000006">
    <property type="protein sequence ID" value="KAK0707381.1"/>
    <property type="molecule type" value="Genomic_DNA"/>
</dbReference>
<reference evidence="2" key="1">
    <citation type="submission" date="2023-06" db="EMBL/GenBank/DDBJ databases">
        <title>Genome-scale phylogeny and comparative genomics of the fungal order Sordariales.</title>
        <authorList>
            <consortium name="Lawrence Berkeley National Laboratory"/>
            <person name="Hensen N."/>
            <person name="Bonometti L."/>
            <person name="Westerberg I."/>
            <person name="Brannstrom I.O."/>
            <person name="Guillou S."/>
            <person name="Cros-Aarteil S."/>
            <person name="Calhoun S."/>
            <person name="Haridas S."/>
            <person name="Kuo A."/>
            <person name="Mondo S."/>
            <person name="Pangilinan J."/>
            <person name="Riley R."/>
            <person name="Labutti K."/>
            <person name="Andreopoulos B."/>
            <person name="Lipzen A."/>
            <person name="Chen C."/>
            <person name="Yanf M."/>
            <person name="Daum C."/>
            <person name="Ng V."/>
            <person name="Clum A."/>
            <person name="Steindorff A."/>
            <person name="Ohm R."/>
            <person name="Martin F."/>
            <person name="Silar P."/>
            <person name="Natvig D."/>
            <person name="Lalanne C."/>
            <person name="Gautier V."/>
            <person name="Ament-Velasquez S.L."/>
            <person name="Kruys A."/>
            <person name="Hutchinson M.I."/>
            <person name="Powell A.J."/>
            <person name="Barry K."/>
            <person name="Miller A.N."/>
            <person name="Grigoriev I.V."/>
            <person name="Debuchy R."/>
            <person name="Gladieux P."/>
            <person name="Thoren M.H."/>
            <person name="Johannesson H."/>
        </authorList>
    </citation>
    <scope>NUCLEOTIDE SEQUENCE</scope>
    <source>
        <strain evidence="2">SMH4607-1</strain>
    </source>
</reference>
<feature type="transmembrane region" description="Helical" evidence="1">
    <location>
        <begin position="365"/>
        <end position="395"/>
    </location>
</feature>
<accession>A0AA40A152</accession>